<dbReference type="GO" id="GO:0005230">
    <property type="term" value="F:extracellular ligand-gated monoatomic ion channel activity"/>
    <property type="evidence" value="ECO:0007669"/>
    <property type="project" value="InterPro"/>
</dbReference>
<evidence type="ECO:0000256" key="1">
    <source>
        <dbReference type="SAM" id="Phobius"/>
    </source>
</evidence>
<keyword evidence="1" id="KW-1133">Transmembrane helix</keyword>
<feature type="transmembrane region" description="Helical" evidence="1">
    <location>
        <begin position="263"/>
        <end position="281"/>
    </location>
</feature>
<dbReference type="Proteomes" id="UP000270343">
    <property type="component" value="Unassembled WGS sequence"/>
</dbReference>
<feature type="transmembrane region" description="Helical" evidence="1">
    <location>
        <begin position="296"/>
        <end position="315"/>
    </location>
</feature>
<gene>
    <name evidence="2" type="ORF">D7231_23865</name>
</gene>
<comment type="caution">
    <text evidence="2">The sequence shown here is derived from an EMBL/GenBank/DDBJ whole genome shotgun (WGS) entry which is preliminary data.</text>
</comment>
<feature type="transmembrane region" description="Helical" evidence="1">
    <location>
        <begin position="222"/>
        <end position="243"/>
    </location>
</feature>
<dbReference type="InterPro" id="IPR036734">
    <property type="entry name" value="Neur_chan_lig-bd_sf"/>
</dbReference>
<feature type="transmembrane region" description="Helical" evidence="1">
    <location>
        <begin position="335"/>
        <end position="354"/>
    </location>
</feature>
<keyword evidence="1" id="KW-0472">Membrane</keyword>
<keyword evidence="3" id="KW-1185">Reference proteome</keyword>
<dbReference type="OrthoDB" id="7846809at2"/>
<dbReference type="EMBL" id="RBAM01000010">
    <property type="protein sequence ID" value="RKN65860.1"/>
    <property type="molecule type" value="Genomic_DNA"/>
</dbReference>
<sequence>MAMEPRHEAAFPLSSPIAAVILLVLSTACALWLPAAGPAAAATAAAPAGRAAPVRCELSAYVSDLYDIDPAKGRFSARLWIWTICPDRRADPLPKISFANADDPGTSEPNIIEQDGHVLDQVRVQSSFRQAWDVRDFPFDHHRIEVILTAPDDTDHFRFTVNNADAQTNPEIRPQGWRLTGFRLVSATKHYTTTYGDHSLKNGSTYDQVHIRMDLERSDPTIFWKLTIPLYLAVLIAVSTFLVSTRHEELETTARLEGIHNRLGVLGGGLFVVVLNMQQASDVVTSADGLTLIDRLHLTTLAFLLVAVAGTVLAWRWTSHGGSTTLAERISHRGAWCGLAAYVAACGALVLLAACR</sequence>
<dbReference type="RefSeq" id="WP_120757586.1">
    <property type="nucleotide sequence ID" value="NZ_RBAM01000010.1"/>
</dbReference>
<name>A0A3B0AZK7_9ACTN</name>
<reference evidence="2 3" key="1">
    <citation type="journal article" date="2015" name="Antonie Van Leeuwenhoek">
        <title>Streptomyces klenkii sp. nov., isolated from deep marine sediment.</title>
        <authorList>
            <person name="Veyisoglu A."/>
            <person name="Sahin N."/>
        </authorList>
    </citation>
    <scope>NUCLEOTIDE SEQUENCE [LARGE SCALE GENOMIC DNA]</scope>
    <source>
        <strain evidence="2 3">KCTC 29202</strain>
    </source>
</reference>
<keyword evidence="1" id="KW-0812">Transmembrane</keyword>
<proteinExistence type="predicted"/>
<organism evidence="2 3">
    <name type="scientific">Streptomyces klenkii</name>
    <dbReference type="NCBI Taxonomy" id="1420899"/>
    <lineage>
        <taxon>Bacteria</taxon>
        <taxon>Bacillati</taxon>
        <taxon>Actinomycetota</taxon>
        <taxon>Actinomycetes</taxon>
        <taxon>Kitasatosporales</taxon>
        <taxon>Streptomycetaceae</taxon>
        <taxon>Streptomyces</taxon>
    </lineage>
</organism>
<dbReference type="Gene3D" id="2.70.170.10">
    <property type="entry name" value="Neurotransmitter-gated ion-channel ligand-binding domain"/>
    <property type="match status" value="1"/>
</dbReference>
<protein>
    <submittedName>
        <fullName evidence="2">Uncharacterized protein</fullName>
    </submittedName>
</protein>
<accession>A0A3B0AZK7</accession>
<evidence type="ECO:0000313" key="3">
    <source>
        <dbReference type="Proteomes" id="UP000270343"/>
    </source>
</evidence>
<dbReference type="AlphaFoldDB" id="A0A3B0AZK7"/>
<dbReference type="SUPFAM" id="SSF63712">
    <property type="entry name" value="Nicotinic receptor ligand binding domain-like"/>
    <property type="match status" value="1"/>
</dbReference>
<evidence type="ECO:0000313" key="2">
    <source>
        <dbReference type="EMBL" id="RKN65860.1"/>
    </source>
</evidence>
<dbReference type="PROSITE" id="PS51257">
    <property type="entry name" value="PROKAR_LIPOPROTEIN"/>
    <property type="match status" value="1"/>
</dbReference>
<dbReference type="GO" id="GO:0016020">
    <property type="term" value="C:membrane"/>
    <property type="evidence" value="ECO:0007669"/>
    <property type="project" value="InterPro"/>
</dbReference>